<evidence type="ECO:0000313" key="9">
    <source>
        <dbReference type="Proteomes" id="UP000197050"/>
    </source>
</evidence>
<keyword evidence="5" id="KW-0862">Zinc</keyword>
<accession>A0A1Z3U6J2</accession>
<feature type="domain" description="Enoyl reductase (ER)" evidence="7">
    <location>
        <begin position="11"/>
        <end position="348"/>
    </location>
</feature>
<dbReference type="GO" id="GO:0004022">
    <property type="term" value="F:alcohol dehydrogenase (NAD+) activity"/>
    <property type="evidence" value="ECO:0007669"/>
    <property type="project" value="UniProtKB-EC"/>
</dbReference>
<dbReference type="GO" id="GO:0046872">
    <property type="term" value="F:metal ion binding"/>
    <property type="evidence" value="ECO:0007669"/>
    <property type="project" value="UniProtKB-KW"/>
</dbReference>
<evidence type="ECO:0000313" key="8">
    <source>
        <dbReference type="EMBL" id="ASE38907.1"/>
    </source>
</evidence>
<organism evidence="8 9">
    <name type="scientific">Brevundimonas vesicularis</name>
    <name type="common">Pseudomonas vesicularis</name>
    <dbReference type="NCBI Taxonomy" id="41276"/>
    <lineage>
        <taxon>Bacteria</taxon>
        <taxon>Pseudomonadati</taxon>
        <taxon>Pseudomonadota</taxon>
        <taxon>Alphaproteobacteria</taxon>
        <taxon>Caulobacterales</taxon>
        <taxon>Caulobacteraceae</taxon>
        <taxon>Brevundimonas</taxon>
    </lineage>
</organism>
<proteinExistence type="inferred from homology"/>
<dbReference type="GO" id="GO:0005737">
    <property type="term" value="C:cytoplasm"/>
    <property type="evidence" value="ECO:0007669"/>
    <property type="project" value="TreeGrafter"/>
</dbReference>
<dbReference type="PANTHER" id="PTHR42940">
    <property type="entry name" value="ALCOHOL DEHYDROGENASE 1-RELATED"/>
    <property type="match status" value="1"/>
</dbReference>
<dbReference type="Pfam" id="PF08240">
    <property type="entry name" value="ADH_N"/>
    <property type="match status" value="1"/>
</dbReference>
<dbReference type="Proteomes" id="UP000197050">
    <property type="component" value="Chromosome"/>
</dbReference>
<keyword evidence="6" id="KW-0560">Oxidoreductase</keyword>
<dbReference type="EC" id="1.1.1.1" evidence="3"/>
<dbReference type="RefSeq" id="WP_088582375.1">
    <property type="nucleotide sequence ID" value="NZ_CP022048.2"/>
</dbReference>
<sequence length="352" mass="36593">MKAWAVVAASAPLEKIELPTPEPRGREVLVEVTHCGLCHSDLHFWHGEYNMGGGRKMKLSERGVTLPRAPGHEILGTVTAVGEAVTEVKPGDVRVIYPWIGCGHCAACKAEQDNLCTGGPQSLGVMTNGGFGSHVLVREPKYLVDPGKVDLALASTYGCSGITAYGAVKKVMPLDPDQPVVLMGAGGLGLTAIAMLKAVGHRNIISVDMSPEKLQAAAVEGATQTLLGGEGAAERILEAAAGPVPAMIDFVNIDATAAVAMTILAKGGKLILVGVSGGELTLSLAGMVFRALTVQGTLMGSPQDLRDVIAMANDGRLAPTPVTCRHKHDVMEAMEELERGEVTGRLVLTGAV</sequence>
<dbReference type="CDD" id="cd08240">
    <property type="entry name" value="6_hydroxyhexanoate_dh_like"/>
    <property type="match status" value="1"/>
</dbReference>
<dbReference type="SUPFAM" id="SSF51735">
    <property type="entry name" value="NAD(P)-binding Rossmann-fold domains"/>
    <property type="match status" value="1"/>
</dbReference>
<dbReference type="SMART" id="SM00829">
    <property type="entry name" value="PKS_ER"/>
    <property type="match status" value="1"/>
</dbReference>
<protein>
    <recommendedName>
        <fullName evidence="3">alcohol dehydrogenase</fullName>
        <ecNumber evidence="3">1.1.1.1</ecNumber>
    </recommendedName>
</protein>
<dbReference type="InterPro" id="IPR036291">
    <property type="entry name" value="NAD(P)-bd_dom_sf"/>
</dbReference>
<dbReference type="InterPro" id="IPR013149">
    <property type="entry name" value="ADH-like_C"/>
</dbReference>
<evidence type="ECO:0000256" key="1">
    <source>
        <dbReference type="ARBA" id="ARBA00001947"/>
    </source>
</evidence>
<name>A0A1Z3U6J2_BREVE</name>
<keyword evidence="4" id="KW-0479">Metal-binding</keyword>
<dbReference type="Pfam" id="PF00107">
    <property type="entry name" value="ADH_zinc_N"/>
    <property type="match status" value="1"/>
</dbReference>
<dbReference type="Gene3D" id="3.90.180.10">
    <property type="entry name" value="Medium-chain alcohol dehydrogenases, catalytic domain"/>
    <property type="match status" value="1"/>
</dbReference>
<dbReference type="InterPro" id="IPR011032">
    <property type="entry name" value="GroES-like_sf"/>
</dbReference>
<dbReference type="InterPro" id="IPR020843">
    <property type="entry name" value="ER"/>
</dbReference>
<evidence type="ECO:0000256" key="6">
    <source>
        <dbReference type="ARBA" id="ARBA00023002"/>
    </source>
</evidence>
<evidence type="ECO:0000256" key="2">
    <source>
        <dbReference type="ARBA" id="ARBA00008072"/>
    </source>
</evidence>
<dbReference type="PANTHER" id="PTHR42940:SF8">
    <property type="entry name" value="VACUOLAR PROTEIN SORTING-ASSOCIATED PROTEIN 11"/>
    <property type="match status" value="1"/>
</dbReference>
<reference evidence="9" key="1">
    <citation type="submission" date="2017-06" db="EMBL/GenBank/DDBJ databases">
        <title>FDA dAtabase for Regulatory Grade micrObial Sequences (FDA-ARGOS): Supporting development and validation of Infectious Disease Dx tests.</title>
        <authorList>
            <person name="Minogue T."/>
            <person name="Wolcott M."/>
            <person name="Wasieloski L."/>
            <person name="Aguilar W."/>
            <person name="Moore D."/>
            <person name="Tallon L."/>
            <person name="Sadzewicz L."/>
            <person name="Sengamalay N."/>
            <person name="Ott S."/>
            <person name="Godinez A."/>
            <person name="Nagaraj S."/>
            <person name="Nadendla S."/>
            <person name="Geyer C."/>
            <person name="Sichtig H."/>
        </authorList>
    </citation>
    <scope>NUCLEOTIDE SEQUENCE [LARGE SCALE GENOMIC DNA]</scope>
    <source>
        <strain evidence="9">FDAARGOS_289</strain>
    </source>
</reference>
<comment type="similarity">
    <text evidence="2">Belongs to the zinc-containing alcohol dehydrogenase family.</text>
</comment>
<dbReference type="KEGG" id="bvc:CEP68_05010"/>
<dbReference type="SUPFAM" id="SSF50129">
    <property type="entry name" value="GroES-like"/>
    <property type="match status" value="1"/>
</dbReference>
<dbReference type="Gene3D" id="3.40.50.720">
    <property type="entry name" value="NAD(P)-binding Rossmann-like Domain"/>
    <property type="match status" value="1"/>
</dbReference>
<dbReference type="InterPro" id="IPR013154">
    <property type="entry name" value="ADH-like_N"/>
</dbReference>
<dbReference type="AlphaFoldDB" id="A0A1Z3U6J2"/>
<evidence type="ECO:0000256" key="5">
    <source>
        <dbReference type="ARBA" id="ARBA00022833"/>
    </source>
</evidence>
<evidence type="ECO:0000256" key="4">
    <source>
        <dbReference type="ARBA" id="ARBA00022723"/>
    </source>
</evidence>
<evidence type="ECO:0000256" key="3">
    <source>
        <dbReference type="ARBA" id="ARBA00013190"/>
    </source>
</evidence>
<evidence type="ECO:0000259" key="7">
    <source>
        <dbReference type="SMART" id="SM00829"/>
    </source>
</evidence>
<dbReference type="GeneID" id="34015565"/>
<comment type="cofactor">
    <cofactor evidence="1">
        <name>Zn(2+)</name>
        <dbReference type="ChEBI" id="CHEBI:29105"/>
    </cofactor>
</comment>
<dbReference type="EMBL" id="CP022048">
    <property type="protein sequence ID" value="ASE38907.1"/>
    <property type="molecule type" value="Genomic_DNA"/>
</dbReference>
<gene>
    <name evidence="8" type="ORF">CEP68_05010</name>
</gene>